<dbReference type="EMBL" id="PJQD01000005">
    <property type="protein sequence ID" value="POY76312.1"/>
    <property type="molecule type" value="Genomic_DNA"/>
</dbReference>
<sequence>MTTRPCAILNLPPEILTLTLSLSTPEACSAFAQTCRAARAHCEASALWRLLHQARWDEPRPACSPHAESSTASHDDYTAAVKARTYAALSFRRQRDKRDRIEADELAAIASTLVDAADQRPAGTGDSLNQEWLADLLRASPEDLNGNEAILRLSPGRGPGVLPAAHHLRSSSIATPSVLEPLRSPEGEGGDATFVNARAAELVAHLHALSMPSPLALSSPSVRTRAKEIVYTRANWTRLSHYGPFRSDGSGRVDWRKVEALAIVAGANIRDASAMGWGEPPAAQGFGATTPVTWSTARGVPAQVPPEVATAVAPTGWTATRPLSAGPVRADSSNRDWSGLTSHELVGTYFFIHYPTYMAFQSQTRAPVILGDEDEAVGDCLPMVFELLPEGEWPPEIDQPDLSFEAQNEDEEDDEEDADYASDDTDAENSDHPSNSSEDNEFLPTEEDATVQAELRAFLQRVEQARRDLLHEGGATESPAQIGAYVPLDLGALLAPSLTGHDHPDLPSLRFRPRADQIQDPARPKLAFRGVPGRLAYASADGKIPAETVEMDKLYNPHGRSFRGTIEWIPEDQVAKVTFVVRYGSEDQWVLTGVQFGGPGSQSGIVGVWTSADHSPESPSGPFWYWPHVRRTP</sequence>
<evidence type="ECO:0000313" key="3">
    <source>
        <dbReference type="Proteomes" id="UP000237144"/>
    </source>
</evidence>
<dbReference type="AlphaFoldDB" id="A0A2S5BHS2"/>
<dbReference type="SUPFAM" id="SSF81383">
    <property type="entry name" value="F-box domain"/>
    <property type="match status" value="1"/>
</dbReference>
<keyword evidence="3" id="KW-1185">Reference proteome</keyword>
<dbReference type="Proteomes" id="UP000237144">
    <property type="component" value="Unassembled WGS sequence"/>
</dbReference>
<evidence type="ECO:0000256" key="1">
    <source>
        <dbReference type="SAM" id="MobiDB-lite"/>
    </source>
</evidence>
<reference evidence="2 3" key="1">
    <citation type="journal article" date="2018" name="Front. Microbiol.">
        <title>Prospects for Fungal Bioremediation of Acidic Radioactive Waste Sites: Characterization and Genome Sequence of Rhodotorula taiwanensis MD1149.</title>
        <authorList>
            <person name="Tkavc R."/>
            <person name="Matrosova V.Y."/>
            <person name="Grichenko O.E."/>
            <person name="Gostincar C."/>
            <person name="Volpe R.P."/>
            <person name="Klimenkova P."/>
            <person name="Gaidamakova E.K."/>
            <person name="Zhou C.E."/>
            <person name="Stewart B.J."/>
            <person name="Lyman M.G."/>
            <person name="Malfatti S.A."/>
            <person name="Rubinfeld B."/>
            <person name="Courtot M."/>
            <person name="Singh J."/>
            <person name="Dalgard C.L."/>
            <person name="Hamilton T."/>
            <person name="Frey K.G."/>
            <person name="Gunde-Cimerman N."/>
            <person name="Dugan L."/>
            <person name="Daly M.J."/>
        </authorList>
    </citation>
    <scope>NUCLEOTIDE SEQUENCE [LARGE SCALE GENOMIC DNA]</scope>
    <source>
        <strain evidence="2 3">MD1149</strain>
    </source>
</reference>
<evidence type="ECO:0000313" key="2">
    <source>
        <dbReference type="EMBL" id="POY76312.1"/>
    </source>
</evidence>
<feature type="region of interest" description="Disordered" evidence="1">
    <location>
        <begin position="406"/>
        <end position="446"/>
    </location>
</feature>
<accession>A0A2S5BHS2</accession>
<gene>
    <name evidence="2" type="ORF">BMF94_0507</name>
</gene>
<comment type="caution">
    <text evidence="2">The sequence shown here is derived from an EMBL/GenBank/DDBJ whole genome shotgun (WGS) entry which is preliminary data.</text>
</comment>
<feature type="compositionally biased region" description="Acidic residues" evidence="1">
    <location>
        <begin position="407"/>
        <end position="428"/>
    </location>
</feature>
<organism evidence="2 3">
    <name type="scientific">Rhodotorula taiwanensis</name>
    <dbReference type="NCBI Taxonomy" id="741276"/>
    <lineage>
        <taxon>Eukaryota</taxon>
        <taxon>Fungi</taxon>
        <taxon>Dikarya</taxon>
        <taxon>Basidiomycota</taxon>
        <taxon>Pucciniomycotina</taxon>
        <taxon>Microbotryomycetes</taxon>
        <taxon>Sporidiobolales</taxon>
        <taxon>Sporidiobolaceae</taxon>
        <taxon>Rhodotorula</taxon>
    </lineage>
</organism>
<proteinExistence type="predicted"/>
<dbReference type="InterPro" id="IPR036047">
    <property type="entry name" value="F-box-like_dom_sf"/>
</dbReference>
<name>A0A2S5BHS2_9BASI</name>
<evidence type="ECO:0008006" key="4">
    <source>
        <dbReference type="Google" id="ProtNLM"/>
    </source>
</evidence>
<dbReference type="STRING" id="741276.A0A2S5BHS2"/>
<protein>
    <recommendedName>
        <fullName evidence="4">F-box domain-containing protein</fullName>
    </recommendedName>
</protein>
<dbReference type="OrthoDB" id="3226064at2759"/>